<protein>
    <recommendedName>
        <fullName evidence="4">DUF4468 domain-containing protein</fullName>
    </recommendedName>
</protein>
<dbReference type="Proteomes" id="UP001597319">
    <property type="component" value="Unassembled WGS sequence"/>
</dbReference>
<dbReference type="EMBL" id="JBHULE010000035">
    <property type="protein sequence ID" value="MFD2565023.1"/>
    <property type="molecule type" value="Genomic_DNA"/>
</dbReference>
<evidence type="ECO:0000313" key="2">
    <source>
        <dbReference type="EMBL" id="MFD2565023.1"/>
    </source>
</evidence>
<sequence length="278" mass="31566">MNITRILFLGLAFLFVTNISAQNSVNDYKYIIVPEGYVFLRENDDYQLNSLTKFLFNKYGFRAFIQGEKLPEDLKINGCKGLRADVKKNSGLLKTKLVVNLVDCNGTTIFSSREGTSREKEFKKSYHEALRNAFKDIQALNYKYNGKNEGIVKKEAEAIPDPVYTTPSVTTKDAPVSNNANNEKQIVNKASEKKTISFLFKEEVYFFESKPYGFELKQKKEVTSVSIGKVFKSSRKNNYIIQAGDLSGSGYFDSYGNFILDRVNPATDKLITDTFARQ</sequence>
<evidence type="ECO:0000313" key="3">
    <source>
        <dbReference type="Proteomes" id="UP001597319"/>
    </source>
</evidence>
<evidence type="ECO:0000256" key="1">
    <source>
        <dbReference type="SAM" id="SignalP"/>
    </source>
</evidence>
<evidence type="ECO:0008006" key="4">
    <source>
        <dbReference type="Google" id="ProtNLM"/>
    </source>
</evidence>
<dbReference type="RefSeq" id="WP_378294872.1">
    <property type="nucleotide sequence ID" value="NZ_JBHULE010000035.1"/>
</dbReference>
<comment type="caution">
    <text evidence="2">The sequence shown here is derived from an EMBL/GenBank/DDBJ whole genome shotgun (WGS) entry which is preliminary data.</text>
</comment>
<accession>A0ABW5LJH1</accession>
<proteinExistence type="predicted"/>
<reference evidence="3" key="1">
    <citation type="journal article" date="2019" name="Int. J. Syst. Evol. Microbiol.">
        <title>The Global Catalogue of Microorganisms (GCM) 10K type strain sequencing project: providing services to taxonomists for standard genome sequencing and annotation.</title>
        <authorList>
            <consortium name="The Broad Institute Genomics Platform"/>
            <consortium name="The Broad Institute Genome Sequencing Center for Infectious Disease"/>
            <person name="Wu L."/>
            <person name="Ma J."/>
        </authorList>
    </citation>
    <scope>NUCLEOTIDE SEQUENCE [LARGE SCALE GENOMIC DNA]</scope>
    <source>
        <strain evidence="3">KCTC 52274</strain>
    </source>
</reference>
<keyword evidence="3" id="KW-1185">Reference proteome</keyword>
<organism evidence="2 3">
    <name type="scientific">Aquimarina rubra</name>
    <dbReference type="NCBI Taxonomy" id="1920033"/>
    <lineage>
        <taxon>Bacteria</taxon>
        <taxon>Pseudomonadati</taxon>
        <taxon>Bacteroidota</taxon>
        <taxon>Flavobacteriia</taxon>
        <taxon>Flavobacteriales</taxon>
        <taxon>Flavobacteriaceae</taxon>
        <taxon>Aquimarina</taxon>
    </lineage>
</organism>
<keyword evidence="1" id="KW-0732">Signal</keyword>
<feature type="chain" id="PRO_5047305930" description="DUF4468 domain-containing protein" evidence="1">
    <location>
        <begin position="22"/>
        <end position="278"/>
    </location>
</feature>
<feature type="signal peptide" evidence="1">
    <location>
        <begin position="1"/>
        <end position="21"/>
    </location>
</feature>
<gene>
    <name evidence="2" type="ORF">ACFSR1_20260</name>
</gene>
<name>A0ABW5LJH1_9FLAO</name>